<dbReference type="Pfam" id="PF09439">
    <property type="entry name" value="SRPRB"/>
    <property type="match status" value="1"/>
</dbReference>
<evidence type="ECO:0000256" key="3">
    <source>
        <dbReference type="ARBA" id="ARBA00020256"/>
    </source>
</evidence>
<dbReference type="GO" id="GO:0005789">
    <property type="term" value="C:endoplasmic reticulum membrane"/>
    <property type="evidence" value="ECO:0007669"/>
    <property type="project" value="UniProtKB-SubCell"/>
</dbReference>
<keyword evidence="9 11" id="KW-0472">Membrane</keyword>
<evidence type="ECO:0000256" key="5">
    <source>
        <dbReference type="ARBA" id="ARBA00022741"/>
    </source>
</evidence>
<name>G0TRW9_TRYVY</name>
<keyword evidence="6" id="KW-0256">Endoplasmic reticulum</keyword>
<keyword evidence="5" id="KW-0547">Nucleotide-binding</keyword>
<dbReference type="VEuPathDB" id="TriTrypDB:TvY486_0201040"/>
<sequence length="280" mass="30629">MQEPLLGSTVALVLVTTLLAALVAYIVVRCVYGAKMTTRRRRHTLLLLGPCGSGKTTLFAQLVARKRISARTSMQPNRAVMRFKADAASDDEEGPQTSPGACMTVVDFPGHRRLRCSIDQELEEAKKVVIVVDSVTIQDPQGGAEALAELVVSVFTSPAFYFVEGVLVACTKRDELTSYSAKSVQKLLEKEITHHIITRRGDVQSIGDIVNAEGVAVGRRKNNGSSLGKTAKRHQLSLNDSGKFTFDTFPLPVDFVDISSFPEPEKHPFNVDPVREFASR</sequence>
<evidence type="ECO:0000256" key="9">
    <source>
        <dbReference type="ARBA" id="ARBA00023136"/>
    </source>
</evidence>
<protein>
    <recommendedName>
        <fullName evidence="3">Signal recognition particle receptor subunit beta</fullName>
    </recommendedName>
</protein>
<organism evidence="12">
    <name type="scientific">Trypanosoma vivax (strain Y486)</name>
    <dbReference type="NCBI Taxonomy" id="1055687"/>
    <lineage>
        <taxon>Eukaryota</taxon>
        <taxon>Discoba</taxon>
        <taxon>Euglenozoa</taxon>
        <taxon>Kinetoplastea</taxon>
        <taxon>Metakinetoplastina</taxon>
        <taxon>Trypanosomatida</taxon>
        <taxon>Trypanosomatidae</taxon>
        <taxon>Trypanosoma</taxon>
        <taxon>Duttonella</taxon>
    </lineage>
</organism>
<feature type="transmembrane region" description="Helical" evidence="11">
    <location>
        <begin position="6"/>
        <end position="32"/>
    </location>
</feature>
<dbReference type="GO" id="GO:0005525">
    <property type="term" value="F:GTP binding"/>
    <property type="evidence" value="ECO:0007669"/>
    <property type="project" value="UniProtKB-KW"/>
</dbReference>
<evidence type="ECO:0000256" key="2">
    <source>
        <dbReference type="ARBA" id="ARBA00005619"/>
    </source>
</evidence>
<gene>
    <name evidence="12" type="ORF">TVY486_0201040</name>
</gene>
<dbReference type="InterPro" id="IPR019009">
    <property type="entry name" value="SRP_receptor_beta_su"/>
</dbReference>
<comment type="subcellular location">
    <subcellularLocation>
        <location evidence="1">Endoplasmic reticulum membrane</location>
        <topology evidence="1">Single-pass membrane protein</topology>
    </subcellularLocation>
</comment>
<accession>G0TRW9</accession>
<evidence type="ECO:0000256" key="7">
    <source>
        <dbReference type="ARBA" id="ARBA00022989"/>
    </source>
</evidence>
<dbReference type="Gene3D" id="3.40.50.300">
    <property type="entry name" value="P-loop containing nucleotide triphosphate hydrolases"/>
    <property type="match status" value="1"/>
</dbReference>
<dbReference type="AlphaFoldDB" id="G0TRW9"/>
<evidence type="ECO:0000313" key="12">
    <source>
        <dbReference type="EMBL" id="CCC46692.1"/>
    </source>
</evidence>
<dbReference type="OMA" id="RTSMEPN"/>
<evidence type="ECO:0000256" key="4">
    <source>
        <dbReference type="ARBA" id="ARBA00022692"/>
    </source>
</evidence>
<evidence type="ECO:0000256" key="6">
    <source>
        <dbReference type="ARBA" id="ARBA00022824"/>
    </source>
</evidence>
<keyword evidence="4 11" id="KW-0812">Transmembrane</keyword>
<comment type="similarity">
    <text evidence="2">Belongs to the SRP receptor beta subunit family.</text>
</comment>
<evidence type="ECO:0000256" key="11">
    <source>
        <dbReference type="SAM" id="Phobius"/>
    </source>
</evidence>
<dbReference type="InterPro" id="IPR027417">
    <property type="entry name" value="P-loop_NTPase"/>
</dbReference>
<evidence type="ECO:0000256" key="1">
    <source>
        <dbReference type="ARBA" id="ARBA00004389"/>
    </source>
</evidence>
<dbReference type="EMBL" id="HE573018">
    <property type="protein sequence ID" value="CCC46692.1"/>
    <property type="molecule type" value="Genomic_DNA"/>
</dbReference>
<keyword evidence="7 11" id="KW-1133">Transmembrane helix</keyword>
<evidence type="ECO:0000256" key="10">
    <source>
        <dbReference type="ARBA" id="ARBA00023170"/>
    </source>
</evidence>
<dbReference type="SUPFAM" id="SSF52540">
    <property type="entry name" value="P-loop containing nucleoside triphosphate hydrolases"/>
    <property type="match status" value="1"/>
</dbReference>
<keyword evidence="10" id="KW-0675">Receptor</keyword>
<proteinExistence type="inferred from homology"/>
<reference evidence="12" key="1">
    <citation type="journal article" date="2012" name="Proc. Natl. Acad. Sci. U.S.A.">
        <title>Antigenic diversity is generated by distinct evolutionary mechanisms in African trypanosome species.</title>
        <authorList>
            <person name="Jackson A.P."/>
            <person name="Berry A."/>
            <person name="Aslett M."/>
            <person name="Allison H.C."/>
            <person name="Burton P."/>
            <person name="Vavrova-Anderson J."/>
            <person name="Brown R."/>
            <person name="Browne H."/>
            <person name="Corton N."/>
            <person name="Hauser H."/>
            <person name="Gamble J."/>
            <person name="Gilderthorp R."/>
            <person name="Marcello L."/>
            <person name="McQuillan J."/>
            <person name="Otto T.D."/>
            <person name="Quail M.A."/>
            <person name="Sanders M.J."/>
            <person name="van Tonder A."/>
            <person name="Ginger M.L."/>
            <person name="Field M.C."/>
            <person name="Barry J.D."/>
            <person name="Hertz-Fowler C."/>
            <person name="Berriman M."/>
        </authorList>
    </citation>
    <scope>NUCLEOTIDE SEQUENCE</scope>
    <source>
        <strain evidence="12">Y486</strain>
    </source>
</reference>
<evidence type="ECO:0000256" key="8">
    <source>
        <dbReference type="ARBA" id="ARBA00023134"/>
    </source>
</evidence>
<keyword evidence="8" id="KW-0342">GTP-binding</keyword>